<evidence type="ECO:0000313" key="2">
    <source>
        <dbReference type="Proteomes" id="UP000515220"/>
    </source>
</evidence>
<dbReference type="Proteomes" id="UP000515220">
    <property type="component" value="Chromosome"/>
</dbReference>
<dbReference type="AlphaFoldDB" id="A0A6S6PK87"/>
<gene>
    <name evidence="1" type="ORF">AAJCM20276_28720</name>
</gene>
<name>A0A6S6PK87_ACEAC</name>
<sequence length="65" mass="7013">MKTGKTINVSASDISLWHVAAKYLGDATQANRIMSLNNLNDTWIVTVTTLTLPSYDLSQGGGINM</sequence>
<proteinExistence type="predicted"/>
<evidence type="ECO:0000313" key="1">
    <source>
        <dbReference type="EMBL" id="BCI68248.1"/>
    </source>
</evidence>
<reference evidence="1 2" key="1">
    <citation type="submission" date="2020-07" db="EMBL/GenBank/DDBJ databases">
        <title>Complete Genome Sequence of an acetic acid bacterium, Acetobacter aceti JCM20276.</title>
        <authorList>
            <person name="Hirose Y."/>
            <person name="Mihara H."/>
        </authorList>
    </citation>
    <scope>NUCLEOTIDE SEQUENCE [LARGE SCALE GENOMIC DNA]</scope>
    <source>
        <strain evidence="1 2">JCM20276</strain>
    </source>
</reference>
<dbReference type="EMBL" id="AP023326">
    <property type="protein sequence ID" value="BCI68248.1"/>
    <property type="molecule type" value="Genomic_DNA"/>
</dbReference>
<protein>
    <submittedName>
        <fullName evidence="1">Uncharacterized protein</fullName>
    </submittedName>
</protein>
<dbReference type="InterPro" id="IPR036779">
    <property type="entry name" value="LysM_dom_sf"/>
</dbReference>
<dbReference type="RefSeq" id="WP_081471047.1">
    <property type="nucleotide sequence ID" value="NZ_AP023326.1"/>
</dbReference>
<organism evidence="1 2">
    <name type="scientific">Acetobacter aceti</name>
    <dbReference type="NCBI Taxonomy" id="435"/>
    <lineage>
        <taxon>Bacteria</taxon>
        <taxon>Pseudomonadati</taxon>
        <taxon>Pseudomonadota</taxon>
        <taxon>Alphaproteobacteria</taxon>
        <taxon>Acetobacterales</taxon>
        <taxon>Acetobacteraceae</taxon>
        <taxon>Acetobacter</taxon>
        <taxon>Acetobacter subgen. Acetobacter</taxon>
    </lineage>
</organism>
<accession>A0A6S6PK87</accession>
<dbReference type="Gene3D" id="3.10.350.10">
    <property type="entry name" value="LysM domain"/>
    <property type="match status" value="1"/>
</dbReference>